<evidence type="ECO:0000313" key="1">
    <source>
        <dbReference type="EMBL" id="ODQ80064.1"/>
    </source>
</evidence>
<organism evidence="1 2">
    <name type="scientific">Babjeviella inositovora NRRL Y-12698</name>
    <dbReference type="NCBI Taxonomy" id="984486"/>
    <lineage>
        <taxon>Eukaryota</taxon>
        <taxon>Fungi</taxon>
        <taxon>Dikarya</taxon>
        <taxon>Ascomycota</taxon>
        <taxon>Saccharomycotina</taxon>
        <taxon>Pichiomycetes</taxon>
        <taxon>Serinales incertae sedis</taxon>
        <taxon>Babjeviella</taxon>
    </lineage>
</organism>
<gene>
    <name evidence="1" type="ORF">BABINDRAFT_139358</name>
</gene>
<reference evidence="2" key="1">
    <citation type="submission" date="2016-05" db="EMBL/GenBank/DDBJ databases">
        <title>Comparative genomics of biotechnologically important yeasts.</title>
        <authorList>
            <consortium name="DOE Joint Genome Institute"/>
            <person name="Riley R."/>
            <person name="Haridas S."/>
            <person name="Wolfe K.H."/>
            <person name="Lopes M.R."/>
            <person name="Hittinger C.T."/>
            <person name="Goker M."/>
            <person name="Salamov A."/>
            <person name="Wisecaver J."/>
            <person name="Long T.M."/>
            <person name="Aerts A.L."/>
            <person name="Barry K."/>
            <person name="Choi C."/>
            <person name="Clum A."/>
            <person name="Coughlan A.Y."/>
            <person name="Deshpande S."/>
            <person name="Douglass A.P."/>
            <person name="Hanson S.J."/>
            <person name="Klenk H.-P."/>
            <person name="Labutti K."/>
            <person name="Lapidus A."/>
            <person name="Lindquist E."/>
            <person name="Lipzen A."/>
            <person name="Meier-Kolthoff J.P."/>
            <person name="Ohm R.A."/>
            <person name="Otillar R.P."/>
            <person name="Pangilinan J."/>
            <person name="Peng Y."/>
            <person name="Rokas A."/>
            <person name="Rosa C.A."/>
            <person name="Scheuner C."/>
            <person name="Sibirny A.A."/>
            <person name="Slot J.C."/>
            <person name="Stielow J.B."/>
            <person name="Sun H."/>
            <person name="Kurtzman C.P."/>
            <person name="Blackwell M."/>
            <person name="Grigoriev I.V."/>
            <person name="Jeffries T.W."/>
        </authorList>
    </citation>
    <scope>NUCLEOTIDE SEQUENCE [LARGE SCALE GENOMIC DNA]</scope>
    <source>
        <strain evidence="2">NRRL Y-12698</strain>
    </source>
</reference>
<protein>
    <submittedName>
        <fullName evidence="1">Uncharacterized protein</fullName>
    </submittedName>
</protein>
<sequence length="60" mass="6709">MHGGQATNSSLSSGSFELVIIESRRGNRPMTDVGQKKVVMHKLYIIHRLIPTFLVILAIF</sequence>
<dbReference type="AlphaFoldDB" id="A0A1E3QRE7"/>
<dbReference type="GeneID" id="30144977"/>
<dbReference type="RefSeq" id="XP_018985392.1">
    <property type="nucleotide sequence ID" value="XM_019127124.1"/>
</dbReference>
<evidence type="ECO:0000313" key="2">
    <source>
        <dbReference type="Proteomes" id="UP000094336"/>
    </source>
</evidence>
<dbReference type="EMBL" id="KV454431">
    <property type="protein sequence ID" value="ODQ80064.1"/>
    <property type="molecule type" value="Genomic_DNA"/>
</dbReference>
<proteinExistence type="predicted"/>
<name>A0A1E3QRE7_9ASCO</name>
<accession>A0A1E3QRE7</accession>
<keyword evidence="2" id="KW-1185">Reference proteome</keyword>
<dbReference type="Proteomes" id="UP000094336">
    <property type="component" value="Unassembled WGS sequence"/>
</dbReference>